<sequence>IVKPRLKQHDKKQCLLIKQLQLIPNLGEIRIDTSRRLVSTTPINSKTQLDLYTFVAPPEKVAQSTAAVFDISKGARLLEQIGINLKLNFEF</sequence>
<protein>
    <submittedName>
        <fullName evidence="1">Ribosomal protein S16</fullName>
    </submittedName>
</protein>
<dbReference type="RefSeq" id="YP_009421225.1">
    <property type="nucleotide sequence ID" value="NC_035739.1"/>
</dbReference>
<organism evidence="1">
    <name type="scientific">Lepisorus clathratus</name>
    <dbReference type="NCBI Taxonomy" id="253749"/>
    <lineage>
        <taxon>Eukaryota</taxon>
        <taxon>Viridiplantae</taxon>
        <taxon>Streptophyta</taxon>
        <taxon>Embryophyta</taxon>
        <taxon>Tracheophyta</taxon>
        <taxon>Polypodiopsida</taxon>
        <taxon>Polypodiidae</taxon>
        <taxon>Polypodiales</taxon>
        <taxon>Polypodiineae</taxon>
        <taxon>Polypodiaceae</taxon>
        <taxon>Microsoroideae</taxon>
        <taxon>Lepisorus</taxon>
    </lineage>
</organism>
<keyword evidence="1" id="KW-0150">Chloroplast</keyword>
<reference evidence="1" key="1">
    <citation type="journal article" date="2017" name="Genome Biol. Evol.">
        <title>Plastid Phylogenomics Resolve Deep Relationships among Eupolypod II Ferns with Rapid Radiation and Rate Heterogeneity.</title>
        <authorList>
            <person name="Wei R."/>
            <person name="Yan Y.-H."/>
            <person name="Harris A.J."/>
            <person name="Kang J.-S."/>
            <person name="Shen H."/>
            <person name="Xiang Q.-P."/>
            <person name="Zhang X.-C."/>
        </authorList>
    </citation>
    <scope>NUCLEOTIDE SEQUENCE</scope>
</reference>
<geneLocation type="chloroplast" evidence="1"/>
<keyword evidence="1" id="KW-0934">Plastid</keyword>
<gene>
    <name evidence="1" type="primary">rps16</name>
</gene>
<proteinExistence type="predicted"/>
<dbReference type="AlphaFoldDB" id="A0A222YTI3"/>
<dbReference type="GO" id="GO:0005840">
    <property type="term" value="C:ribosome"/>
    <property type="evidence" value="ECO:0007669"/>
    <property type="project" value="UniProtKB-KW"/>
</dbReference>
<keyword evidence="1" id="KW-0689">Ribosomal protein</keyword>
<dbReference type="GeneID" id="33911626"/>
<evidence type="ECO:0000313" key="1">
    <source>
        <dbReference type="EMBL" id="ASR75076.1"/>
    </source>
</evidence>
<keyword evidence="1" id="KW-0687">Ribonucleoprotein</keyword>
<accession>A0A222YTI3</accession>
<name>A0A222YTI3_9MONI</name>
<dbReference type="EMBL" id="KY419704">
    <property type="protein sequence ID" value="ASR75076.1"/>
    <property type="molecule type" value="Genomic_DNA"/>
</dbReference>